<evidence type="ECO:0000256" key="15">
    <source>
        <dbReference type="SAM" id="Phobius"/>
    </source>
</evidence>
<feature type="transmembrane region" description="Helical" evidence="15">
    <location>
        <begin position="150"/>
        <end position="171"/>
    </location>
</feature>
<comment type="function">
    <text evidence="12">Dol-P-Glc:Glc(2)Man(9)GlcNAc(2)-PP-Dol alpha-1,2-glucosyltransferase that operates in the biosynthetic pathway of dolichol-linked oligosaccharides, the glycan precursors employed in protein asparagine (N)-glycosylation. The assembly of dolichol-linked oligosaccharides begins on the cytosolic side of the endoplasmic reticulum membrane and finishes in its lumen. The sequential addition of sugars to dolichol pyrophosphate produces dolichol-linked oligosaccharides containing fourteen sugars, including two GlcNAcs, nine mannoses and three glucoses. Once assembled, the oligosaccharide is transferred from the lipid to nascent proteins by oligosaccharyltransferases. In the lumen of the endoplasmic reticulum, adds the third and last glucose residue from dolichyl phosphate glucose (Dol-P-Glc) onto the lipid-linked oligosaccharide intermediate Glc(2)Man(9)GlcNAc(2)-PP-Dol to produce Glc(3)Man(9)GlcNAc(2)-PP-Dol.</text>
</comment>
<evidence type="ECO:0000256" key="2">
    <source>
        <dbReference type="ARBA" id="ARBA00004922"/>
    </source>
</evidence>
<feature type="region of interest" description="Disordered" evidence="14">
    <location>
        <begin position="83"/>
        <end position="104"/>
    </location>
</feature>
<dbReference type="PANTHER" id="PTHR12989">
    <property type="entry name" value="ALPHA-1,2-GLUCOSYLTRANSFERASE ALG10"/>
    <property type="match status" value="1"/>
</dbReference>
<dbReference type="eggNOG" id="KOG2642">
    <property type="taxonomic scope" value="Eukaryota"/>
</dbReference>
<feature type="compositionally biased region" description="Low complexity" evidence="14">
    <location>
        <begin position="92"/>
        <end position="101"/>
    </location>
</feature>
<evidence type="ECO:0000256" key="1">
    <source>
        <dbReference type="ARBA" id="ARBA00004477"/>
    </source>
</evidence>
<protein>
    <recommendedName>
        <fullName evidence="5">Dol-P-Glc:Glc(2)Man(9)GlcNAc(2)-PP-Dol alpha-1,2-glucosyltransferase</fullName>
        <ecNumber evidence="4">2.4.1.256</ecNumber>
    </recommendedName>
</protein>
<keyword evidence="10 15" id="KW-1133">Transmembrane helix</keyword>
<evidence type="ECO:0000313" key="16">
    <source>
        <dbReference type="Proteomes" id="UP000095282"/>
    </source>
</evidence>
<dbReference type="WBParaSite" id="Csp11.Scaffold629.g10914.t2">
    <property type="protein sequence ID" value="Csp11.Scaffold629.g10914.t2"/>
    <property type="gene ID" value="Csp11.Scaffold629.g10914"/>
</dbReference>
<feature type="transmembrane region" description="Helical" evidence="15">
    <location>
        <begin position="440"/>
        <end position="462"/>
    </location>
</feature>
<evidence type="ECO:0000256" key="4">
    <source>
        <dbReference type="ARBA" id="ARBA00011967"/>
    </source>
</evidence>
<feature type="transmembrane region" description="Helical" evidence="15">
    <location>
        <begin position="298"/>
        <end position="315"/>
    </location>
</feature>
<comment type="catalytic activity">
    <reaction evidence="13">
        <text>an alpha-D-Glc-(1-&gt;3)-alpha-D-Glc-(1-&gt;3)-alpha-D-Man-(1-&gt;2)-alpha-D-Man-(1-&gt;2)-alpha-D-Man-(1-&gt;3)-[alpha-D-Man-(1-&gt;2)-alpha-D-Man-(1-&gt;3)-[alpha-D-Man-(1-&gt;2)-alpha-D-Man-(1-&gt;6)]-alpha-D-Man-(1-&gt;6)]-beta-D-Man-(1-&gt;4)-beta-D-GlcNAc-(1-&gt;4)-alpha-D-GlcNAc-diphospho-di-trans,poly-cis-dolichol + a di-trans,poly-cis-dolichyl beta-D-glucosyl phosphate = a alpha-D-Glc-(1-&gt;2)-alpha-D-Glc-(1-&gt;3)-alpha-D-Glc-(1-&gt;3)-alpha-D-Man-(1-&gt;2)-alpha-D-Man-(1-&gt;2)-alpha-D-Man-(1-&gt;3)-[alpha-D-Man-(1-&gt;2)-alpha-D-Man-(1-&gt;3)-[alpha-D-Man-(1-&gt;2)-alpha-D-Man-(1-&gt;6)]-alpha-D-Man-(1-&gt;6)]-beta-D-Man-(1-&gt;4)-beta-D-GlcNAc-(1-&gt;4)-alpha-D-GlcNAc-diphospho-di-trans,poly-cis-dolichol + a di-trans,poly-cis-dolichyl phosphate + H(+)</text>
        <dbReference type="Rhea" id="RHEA:29543"/>
        <dbReference type="Rhea" id="RHEA-COMP:19498"/>
        <dbReference type="Rhea" id="RHEA-COMP:19502"/>
        <dbReference type="Rhea" id="RHEA-COMP:19512"/>
        <dbReference type="Rhea" id="RHEA-COMP:19522"/>
        <dbReference type="ChEBI" id="CHEBI:15378"/>
        <dbReference type="ChEBI" id="CHEBI:57525"/>
        <dbReference type="ChEBI" id="CHEBI:57683"/>
        <dbReference type="ChEBI" id="CHEBI:132522"/>
        <dbReference type="ChEBI" id="CHEBI:132523"/>
        <dbReference type="EC" id="2.4.1.256"/>
    </reaction>
    <physiologicalReaction direction="left-to-right" evidence="13">
        <dbReference type="Rhea" id="RHEA:29544"/>
    </physiologicalReaction>
</comment>
<feature type="transmembrane region" description="Helical" evidence="15">
    <location>
        <begin position="474"/>
        <end position="502"/>
    </location>
</feature>
<evidence type="ECO:0000256" key="10">
    <source>
        <dbReference type="ARBA" id="ARBA00022989"/>
    </source>
</evidence>
<keyword evidence="7" id="KW-0808">Transferase</keyword>
<name>A0A1I7TR19_9PELO</name>
<feature type="compositionally biased region" description="Basic and acidic residues" evidence="14">
    <location>
        <begin position="1"/>
        <end position="10"/>
    </location>
</feature>
<evidence type="ECO:0000256" key="12">
    <source>
        <dbReference type="ARBA" id="ARBA00044727"/>
    </source>
</evidence>
<comment type="subcellular location">
    <subcellularLocation>
        <location evidence="1">Endoplasmic reticulum membrane</location>
        <topology evidence="1">Multi-pass membrane protein</topology>
    </subcellularLocation>
</comment>
<evidence type="ECO:0000256" key="13">
    <source>
        <dbReference type="ARBA" id="ARBA00048064"/>
    </source>
</evidence>
<dbReference type="Proteomes" id="UP000095282">
    <property type="component" value="Unplaced"/>
</dbReference>
<dbReference type="InterPro" id="IPR016900">
    <property type="entry name" value="Alg10"/>
</dbReference>
<evidence type="ECO:0000256" key="9">
    <source>
        <dbReference type="ARBA" id="ARBA00022824"/>
    </source>
</evidence>
<feature type="transmembrane region" description="Helical" evidence="15">
    <location>
        <begin position="373"/>
        <end position="396"/>
    </location>
</feature>
<dbReference type="PANTHER" id="PTHR12989:SF10">
    <property type="entry name" value="DOL-P-GLC:GLC(2)MAN(9)GLCNAC(2)-PP-DOL ALPHA-1,2-GLUCOSYLTRANSFERASE-RELATED"/>
    <property type="match status" value="1"/>
</dbReference>
<dbReference type="Pfam" id="PF04922">
    <property type="entry name" value="DIE2_ALG10"/>
    <property type="match status" value="1"/>
</dbReference>
<keyword evidence="11 15" id="KW-0472">Membrane</keyword>
<keyword evidence="9" id="KW-0256">Endoplasmic reticulum</keyword>
<organism evidence="16 17">
    <name type="scientific">Caenorhabditis tropicalis</name>
    <dbReference type="NCBI Taxonomy" id="1561998"/>
    <lineage>
        <taxon>Eukaryota</taxon>
        <taxon>Metazoa</taxon>
        <taxon>Ecdysozoa</taxon>
        <taxon>Nematoda</taxon>
        <taxon>Chromadorea</taxon>
        <taxon>Rhabditida</taxon>
        <taxon>Rhabditina</taxon>
        <taxon>Rhabditomorpha</taxon>
        <taxon>Rhabditoidea</taxon>
        <taxon>Rhabditidae</taxon>
        <taxon>Peloderinae</taxon>
        <taxon>Caenorhabditis</taxon>
    </lineage>
</organism>
<evidence type="ECO:0000313" key="17">
    <source>
        <dbReference type="WBParaSite" id="Csp11.Scaffold629.g10914.t2"/>
    </source>
</evidence>
<comment type="similarity">
    <text evidence="3">Belongs to the ALG10 glucosyltransferase family.</text>
</comment>
<keyword evidence="16" id="KW-1185">Reference proteome</keyword>
<feature type="transmembrane region" description="Helical" evidence="15">
    <location>
        <begin position="327"/>
        <end position="352"/>
    </location>
</feature>
<dbReference type="STRING" id="1561998.A0A1I7TR19"/>
<feature type="region of interest" description="Disordered" evidence="14">
    <location>
        <begin position="1"/>
        <end position="21"/>
    </location>
</feature>
<evidence type="ECO:0000256" key="7">
    <source>
        <dbReference type="ARBA" id="ARBA00022679"/>
    </source>
</evidence>
<proteinExistence type="inferred from homology"/>
<evidence type="ECO:0000256" key="14">
    <source>
        <dbReference type="SAM" id="MobiDB-lite"/>
    </source>
</evidence>
<accession>A0A1I7TR19</accession>
<evidence type="ECO:0000256" key="5">
    <source>
        <dbReference type="ARBA" id="ARBA00018512"/>
    </source>
</evidence>
<keyword evidence="8 15" id="KW-0812">Transmembrane</keyword>
<feature type="transmembrane region" description="Helical" evidence="15">
    <location>
        <begin position="218"/>
        <end position="234"/>
    </location>
</feature>
<reference evidence="17" key="1">
    <citation type="submission" date="2016-11" db="UniProtKB">
        <authorList>
            <consortium name="WormBaseParasite"/>
        </authorList>
    </citation>
    <scope>IDENTIFICATION</scope>
</reference>
<dbReference type="AlphaFoldDB" id="A0A1I7TR19"/>
<sequence length="552" mass="62264">MSGGKDEAPRDLFPTATTSCSTPSESHELLDYFSHVSSMANAVARPSERYLVPTTTVTSGPPPVANQLFGQLCDSLGMRTQIQTSPGSVHVPPTAAPATAPSEDDDLLSQMKRISSKSNSVPGSSDRLMTKAKTRRIGVPFAAISRKTDFLLAAFFSSIHVLLTTIVYHYVPEPYMDEIFHICQTRAYCDGNYTWNPLITTPPALYIVSMPLCGYERYINSILIFFAIPAFCRFRRMFLRENVWLTVSIVAALPILLTSSLLFYTDLLSLAAVLWAFSIANPLISAGFFLLSICTRQTNIIWAACYAFSVLASRIDGSRGKVENLKLLILSAFSLWPFIGLAAGFLGFLYWNNYQIVLGDAKAHKPKFHVAQLFYAIAFSAAHSWPQMLPGLLTLLGSLTEPRALLLQATVAILVYNFSYDHPYLLADNRHFTFYIWKRFLALPSLRCSFSPLYVLSATFLNKATWHIHVFHKILFAVGCFFTLVPAHLFEMRYYIIPYVIWRLSATIHRHKSLLLMELASQIAIFSVVFYLFLFRSFEWPNEPGVRQRFMF</sequence>
<dbReference type="EC" id="2.4.1.256" evidence="4"/>
<evidence type="ECO:0000256" key="11">
    <source>
        <dbReference type="ARBA" id="ARBA00023136"/>
    </source>
</evidence>
<evidence type="ECO:0000256" key="8">
    <source>
        <dbReference type="ARBA" id="ARBA00022692"/>
    </source>
</evidence>
<dbReference type="GO" id="GO:0006488">
    <property type="term" value="P:dolichol-linked oligosaccharide biosynthetic process"/>
    <property type="evidence" value="ECO:0007669"/>
    <property type="project" value="InterPro"/>
</dbReference>
<feature type="transmembrane region" description="Helical" evidence="15">
    <location>
        <begin position="243"/>
        <end position="264"/>
    </location>
</feature>
<keyword evidence="6" id="KW-0328">Glycosyltransferase</keyword>
<feature type="transmembrane region" description="Helical" evidence="15">
    <location>
        <begin position="270"/>
        <end position="291"/>
    </location>
</feature>
<feature type="transmembrane region" description="Helical" evidence="15">
    <location>
        <begin position="514"/>
        <end position="534"/>
    </location>
</feature>
<dbReference type="GO" id="GO:0106073">
    <property type="term" value="F:dolichyl pyrophosphate Glc2Man9GlcNAc2 alpha-1,2-glucosyltransferase activity"/>
    <property type="evidence" value="ECO:0007669"/>
    <property type="project" value="UniProtKB-EC"/>
</dbReference>
<evidence type="ECO:0000256" key="6">
    <source>
        <dbReference type="ARBA" id="ARBA00022676"/>
    </source>
</evidence>
<feature type="transmembrane region" description="Helical" evidence="15">
    <location>
        <begin position="402"/>
        <end position="419"/>
    </location>
</feature>
<dbReference type="GO" id="GO:0005789">
    <property type="term" value="C:endoplasmic reticulum membrane"/>
    <property type="evidence" value="ECO:0007669"/>
    <property type="project" value="UniProtKB-SubCell"/>
</dbReference>
<comment type="pathway">
    <text evidence="2">Protein modification; protein glycosylation.</text>
</comment>
<evidence type="ECO:0000256" key="3">
    <source>
        <dbReference type="ARBA" id="ARBA00010600"/>
    </source>
</evidence>